<dbReference type="OrthoDB" id="20875at2"/>
<protein>
    <recommendedName>
        <fullName evidence="3">BNR/Asp-box repeat protein</fullName>
    </recommendedName>
</protein>
<dbReference type="InterPro" id="IPR036278">
    <property type="entry name" value="Sialidase_sf"/>
</dbReference>
<dbReference type="SUPFAM" id="SSF50939">
    <property type="entry name" value="Sialidases"/>
    <property type="match status" value="1"/>
</dbReference>
<reference evidence="2" key="1">
    <citation type="submission" date="2019-02" db="EMBL/GenBank/DDBJ databases">
        <title>Deep-cultivation of Planctomycetes and their phenomic and genomic characterization uncovers novel biology.</title>
        <authorList>
            <person name="Wiegand S."/>
            <person name="Jogler M."/>
            <person name="Boedeker C."/>
            <person name="Pinto D."/>
            <person name="Vollmers J."/>
            <person name="Rivas-Marin E."/>
            <person name="Kohn T."/>
            <person name="Peeters S.H."/>
            <person name="Heuer A."/>
            <person name="Rast P."/>
            <person name="Oberbeckmann S."/>
            <person name="Bunk B."/>
            <person name="Jeske O."/>
            <person name="Meyerdierks A."/>
            <person name="Storesund J.E."/>
            <person name="Kallscheuer N."/>
            <person name="Luecker S."/>
            <person name="Lage O.M."/>
            <person name="Pohl T."/>
            <person name="Merkel B.J."/>
            <person name="Hornburger P."/>
            <person name="Mueller R.-W."/>
            <person name="Bruemmer F."/>
            <person name="Labrenz M."/>
            <person name="Spormann A.M."/>
            <person name="Op den Camp H."/>
            <person name="Overmann J."/>
            <person name="Amann R."/>
            <person name="Jetten M.S.M."/>
            <person name="Mascher T."/>
            <person name="Medema M.H."/>
            <person name="Devos D.P."/>
            <person name="Kaster A.-K."/>
            <person name="Ovreas L."/>
            <person name="Rohde M."/>
            <person name="Galperin M.Y."/>
            <person name="Jogler C."/>
        </authorList>
    </citation>
    <scope>NUCLEOTIDE SEQUENCE [LARGE SCALE GENOMIC DNA]</scope>
    <source>
        <strain evidence="2">Pan97</strain>
    </source>
</reference>
<name>A0A518CDJ8_9BACT</name>
<dbReference type="RefSeq" id="WP_144976092.1">
    <property type="nucleotide sequence ID" value="NZ_CP036289.1"/>
</dbReference>
<accession>A0A518CDJ8</accession>
<dbReference type="Proteomes" id="UP000318626">
    <property type="component" value="Chromosome"/>
</dbReference>
<gene>
    <name evidence="1" type="ORF">Pan97_43670</name>
</gene>
<dbReference type="Gene3D" id="2.120.10.10">
    <property type="match status" value="1"/>
</dbReference>
<evidence type="ECO:0000313" key="1">
    <source>
        <dbReference type="EMBL" id="QDU77300.1"/>
    </source>
</evidence>
<sequence length="332" mass="36777">MPQLVLPLPFVLLLVFTTSVFGTESAEVEIIDVKMISDTAPHSAFTDLIRFQDNWFCVFREGKAHVSRDGALQVLKSHDGNVWQSVARLTSPDADLRDAKITITPTGQLMLCGAAALHQPAEARHQSMIWYSDNGTAWSDAIAIGPPDYWIWRISWHDGKAYGVGYHTIEPRETQLFVSGDGHRFEKLGEPFSVDGFSNEASLIFHTDGTALCVVRRDGTPDDAQLGKSVPPYTDWKWQSLGQYIGGPALKQMPDGRHIIAGRRKTGPAKTVLWQLDPTTAKLSELAVLPSGGDTSYPGLVLHDDILWMSYYSSHEGKTRIYLAKIKLPTSK</sequence>
<evidence type="ECO:0008006" key="3">
    <source>
        <dbReference type="Google" id="ProtNLM"/>
    </source>
</evidence>
<dbReference type="KEGG" id="bvo:Pan97_43670"/>
<dbReference type="AlphaFoldDB" id="A0A518CDJ8"/>
<proteinExistence type="predicted"/>
<keyword evidence="2" id="KW-1185">Reference proteome</keyword>
<dbReference type="EMBL" id="CP036289">
    <property type="protein sequence ID" value="QDU77300.1"/>
    <property type="molecule type" value="Genomic_DNA"/>
</dbReference>
<organism evidence="1 2">
    <name type="scientific">Bremerella volcania</name>
    <dbReference type="NCBI Taxonomy" id="2527984"/>
    <lineage>
        <taxon>Bacteria</taxon>
        <taxon>Pseudomonadati</taxon>
        <taxon>Planctomycetota</taxon>
        <taxon>Planctomycetia</taxon>
        <taxon>Pirellulales</taxon>
        <taxon>Pirellulaceae</taxon>
        <taxon>Bremerella</taxon>
    </lineage>
</organism>
<evidence type="ECO:0000313" key="2">
    <source>
        <dbReference type="Proteomes" id="UP000318626"/>
    </source>
</evidence>